<reference evidence="1 2" key="1">
    <citation type="journal article" date="2014" name="Genome Announc.">
        <title>Draft Genome Sequence of Lysobacter capsici AZ78, a Bacterium Antagonistic to Plant-Pathogenic Oomycetes.</title>
        <authorList>
            <person name="Puopolo G."/>
            <person name="Sonego P."/>
            <person name="Engelen K."/>
            <person name="Pertot I."/>
        </authorList>
    </citation>
    <scope>NUCLEOTIDE SEQUENCE [LARGE SCALE GENOMIC DNA]</scope>
    <source>
        <strain evidence="1 2">AZ78</strain>
    </source>
</reference>
<organism evidence="1 2">
    <name type="scientific">Lysobacter capsici AZ78</name>
    <dbReference type="NCBI Taxonomy" id="1444315"/>
    <lineage>
        <taxon>Bacteria</taxon>
        <taxon>Pseudomonadati</taxon>
        <taxon>Pseudomonadota</taxon>
        <taxon>Gammaproteobacteria</taxon>
        <taxon>Lysobacterales</taxon>
        <taxon>Lysobacteraceae</taxon>
        <taxon>Lysobacter</taxon>
    </lineage>
</organism>
<comment type="caution">
    <text evidence="1">The sequence shown here is derived from an EMBL/GenBank/DDBJ whole genome shotgun (WGS) entry which is preliminary data.</text>
</comment>
<name>A0A120AFQ8_9GAMM</name>
<proteinExistence type="predicted"/>
<sequence>MQAGVRDRADHDSRFVRGAMQDCCGFEPPAFGFTNESP</sequence>
<evidence type="ECO:0000313" key="2">
    <source>
        <dbReference type="Proteomes" id="UP000023435"/>
    </source>
</evidence>
<dbReference type="Proteomes" id="UP000023435">
    <property type="component" value="Unassembled WGS sequence"/>
</dbReference>
<accession>A0A120AFQ8</accession>
<dbReference type="AlphaFoldDB" id="A0A120AFQ8"/>
<gene>
    <name evidence="1" type="ORF">AZ78_0959</name>
</gene>
<protein>
    <submittedName>
        <fullName evidence="1">Uncharacterized protein</fullName>
    </submittedName>
</protein>
<keyword evidence="2" id="KW-1185">Reference proteome</keyword>
<dbReference type="EMBL" id="JAJA02000001">
    <property type="protein sequence ID" value="KWS03412.1"/>
    <property type="molecule type" value="Genomic_DNA"/>
</dbReference>
<evidence type="ECO:0000313" key="1">
    <source>
        <dbReference type="EMBL" id="KWS03412.1"/>
    </source>
</evidence>